<organism evidence="1 2">
    <name type="scientific">Naganishia adeliensis</name>
    <dbReference type="NCBI Taxonomy" id="92952"/>
    <lineage>
        <taxon>Eukaryota</taxon>
        <taxon>Fungi</taxon>
        <taxon>Dikarya</taxon>
        <taxon>Basidiomycota</taxon>
        <taxon>Agaricomycotina</taxon>
        <taxon>Tremellomycetes</taxon>
        <taxon>Filobasidiales</taxon>
        <taxon>Filobasidiaceae</taxon>
        <taxon>Naganishia</taxon>
    </lineage>
</organism>
<protein>
    <submittedName>
        <fullName evidence="1">Uncharacterized protein</fullName>
    </submittedName>
</protein>
<accession>A0ACC2VK73</accession>
<comment type="caution">
    <text evidence="1">The sequence shown here is derived from an EMBL/GenBank/DDBJ whole genome shotgun (WGS) entry which is preliminary data.</text>
</comment>
<evidence type="ECO:0000313" key="1">
    <source>
        <dbReference type="EMBL" id="KAJ9099485.1"/>
    </source>
</evidence>
<proteinExistence type="predicted"/>
<keyword evidence="2" id="KW-1185">Reference proteome</keyword>
<dbReference type="EMBL" id="JASBWS010000083">
    <property type="protein sequence ID" value="KAJ9099485.1"/>
    <property type="molecule type" value="Genomic_DNA"/>
</dbReference>
<sequence>MQTTRRKVIPRRFNSSYAPRPLEDFPSPINVEPQQDVESDSQDSEAREVVARNSLRAKLETGHERDEADLVTVSIGTAQYLLP</sequence>
<name>A0ACC2VK73_9TREE</name>
<reference evidence="1" key="1">
    <citation type="submission" date="2023-04" db="EMBL/GenBank/DDBJ databases">
        <title>Draft Genome sequencing of Naganishia species isolated from polar environments using Oxford Nanopore Technology.</title>
        <authorList>
            <person name="Leo P."/>
            <person name="Venkateswaran K."/>
        </authorList>
    </citation>
    <scope>NUCLEOTIDE SEQUENCE</scope>
    <source>
        <strain evidence="1">MNA-CCFEE 5262</strain>
    </source>
</reference>
<dbReference type="Proteomes" id="UP001230649">
    <property type="component" value="Unassembled WGS sequence"/>
</dbReference>
<gene>
    <name evidence="1" type="ORF">QFC20_005697</name>
</gene>
<evidence type="ECO:0000313" key="2">
    <source>
        <dbReference type="Proteomes" id="UP001230649"/>
    </source>
</evidence>